<dbReference type="Pfam" id="PF00076">
    <property type="entry name" value="RRM_1"/>
    <property type="match status" value="3"/>
</dbReference>
<dbReference type="FunFam" id="3.30.70.330:FF:000144">
    <property type="entry name" value="Polyadenylate-binding protein RBP47B"/>
    <property type="match status" value="1"/>
</dbReference>
<keyword evidence="13" id="KW-1185">Reference proteome</keyword>
<dbReference type="AlphaFoldDB" id="A0AAV1IB14"/>
<evidence type="ECO:0000256" key="10">
    <source>
        <dbReference type="SAM" id="MobiDB-lite"/>
    </source>
</evidence>
<evidence type="ECO:0000256" key="7">
    <source>
        <dbReference type="ARBA" id="ARBA00061069"/>
    </source>
</evidence>
<dbReference type="PANTHER" id="PTHR47640">
    <property type="entry name" value="TRNA SELENOCYSTEINE 1-ASSOCIATED PROTEIN 1-RELATED-RELATED"/>
    <property type="match status" value="1"/>
</dbReference>
<evidence type="ECO:0000256" key="4">
    <source>
        <dbReference type="ARBA" id="ARBA00022884"/>
    </source>
</evidence>
<dbReference type="PROSITE" id="PS50102">
    <property type="entry name" value="RRM"/>
    <property type="match status" value="3"/>
</dbReference>
<dbReference type="EMBL" id="CAUYUE010000009">
    <property type="protein sequence ID" value="CAK0784061.1"/>
    <property type="molecule type" value="Genomic_DNA"/>
</dbReference>
<reference evidence="12 13" key="1">
    <citation type="submission" date="2023-10" db="EMBL/GenBank/DDBJ databases">
        <authorList>
            <person name="Maclean D."/>
            <person name="Macfadyen A."/>
        </authorList>
    </citation>
    <scope>NUCLEOTIDE SEQUENCE [LARGE SCALE GENOMIC DNA]</scope>
</reference>
<comment type="caution">
    <text evidence="12">The sequence shown here is derived from an EMBL/GenBank/DDBJ whole genome shotgun (WGS) entry which is preliminary data.</text>
</comment>
<dbReference type="CDD" id="cd12345">
    <property type="entry name" value="RRM2_SECp43_like"/>
    <property type="match status" value="1"/>
</dbReference>
<dbReference type="PANTHER" id="PTHR47640:SF10">
    <property type="entry name" value="TRNA SELENOCYSTEINE 1-ASSOCIATED PROTEIN 1-RELATED"/>
    <property type="match status" value="1"/>
</dbReference>
<name>A0AAV1IB14_9CHLO</name>
<dbReference type="InterPro" id="IPR035979">
    <property type="entry name" value="RBD_domain_sf"/>
</dbReference>
<evidence type="ECO:0000256" key="6">
    <source>
        <dbReference type="ARBA" id="ARBA00057395"/>
    </source>
</evidence>
<comment type="similarity">
    <text evidence="7">Belongs to the polyadenylate-binding RBP47 family.</text>
</comment>
<dbReference type="Proteomes" id="UP001314263">
    <property type="component" value="Unassembled WGS sequence"/>
</dbReference>
<dbReference type="FunFam" id="3.30.70.330:FF:000405">
    <property type="entry name" value="polyadenylate-binding protein RBP45"/>
    <property type="match status" value="1"/>
</dbReference>
<dbReference type="Gene3D" id="3.30.70.330">
    <property type="match status" value="3"/>
</dbReference>
<organism evidence="12 13">
    <name type="scientific">Coccomyxa viridis</name>
    <dbReference type="NCBI Taxonomy" id="1274662"/>
    <lineage>
        <taxon>Eukaryota</taxon>
        <taxon>Viridiplantae</taxon>
        <taxon>Chlorophyta</taxon>
        <taxon>core chlorophytes</taxon>
        <taxon>Trebouxiophyceae</taxon>
        <taxon>Trebouxiophyceae incertae sedis</taxon>
        <taxon>Coccomyxaceae</taxon>
        <taxon>Coccomyxa</taxon>
    </lineage>
</organism>
<dbReference type="GO" id="GO:0005634">
    <property type="term" value="C:nucleus"/>
    <property type="evidence" value="ECO:0007669"/>
    <property type="project" value="UniProtKB-SubCell"/>
</dbReference>
<feature type="domain" description="RRM" evidence="11">
    <location>
        <begin position="102"/>
        <end position="181"/>
    </location>
</feature>
<comment type="function">
    <text evidence="6">Heterogeneous nuclear ribonucleoprotein (hnRNP)-protein binding the poly(A) tail of mRNA and probably involved in some steps of pre-mRNA maturation.</text>
</comment>
<sequence>MADMSVEASAKTLWMGDLSYWMDESFIYSLFVGTGQLVNVKIIRNKNTAVSEGYGFVEFATHEAAEQVLRTFNGCPIPNTDQIFRLNWAAFGVGKVTTDSDYSVFVGDLAPDVTDYALQENFRHFFASVRSAKVITDPLTGRSKGYGFVRFGNEAERDRSLTEMSGHIINSRPIRVSVATAKKSQSSAVAGGANAQPHPSDYDPTNTTLFIGGLSSSVTEEDLRVLFGRYGDIVYTKIPPGKGCGFVQFVQRPAAEAAMGQMQGQMLGGSTIRISWGRSSTSRASANAAAAAAAAPAAFGGLFSGAVAGSYGSSFGAPGAFTGDFGSATGFGGVAPTATSDPYSAYYSALAQSDAGGPQAAGQQGLNSSYPLGNPGSALPNGGARFQGKLGANLDPLSPSDVEKLNAAFITRHQAALLGSHLRA</sequence>
<dbReference type="CDD" id="cd12346">
    <property type="entry name" value="RRM3_NGR1_NAM8_like"/>
    <property type="match status" value="1"/>
</dbReference>
<dbReference type="FunFam" id="3.30.70.330:FF:000103">
    <property type="entry name" value="Polyadenylate-binding protein RBP47B"/>
    <property type="match status" value="1"/>
</dbReference>
<dbReference type="SMART" id="SM00360">
    <property type="entry name" value="RRM"/>
    <property type="match status" value="3"/>
</dbReference>
<evidence type="ECO:0000256" key="2">
    <source>
        <dbReference type="ARBA" id="ARBA00004463"/>
    </source>
</evidence>
<feature type="domain" description="RRM" evidence="11">
    <location>
        <begin position="11"/>
        <end position="91"/>
    </location>
</feature>
<keyword evidence="4 9" id="KW-0694">RNA-binding</keyword>
<evidence type="ECO:0000256" key="9">
    <source>
        <dbReference type="PROSITE-ProRule" id="PRU00176"/>
    </source>
</evidence>
<keyword evidence="5" id="KW-0539">Nucleus</keyword>
<evidence type="ECO:0000256" key="3">
    <source>
        <dbReference type="ARBA" id="ARBA00022737"/>
    </source>
</evidence>
<proteinExistence type="inferred from homology"/>
<evidence type="ECO:0000256" key="8">
    <source>
        <dbReference type="ARBA" id="ARBA00063471"/>
    </source>
</evidence>
<gene>
    <name evidence="12" type="ORF">CVIRNUC_007264</name>
</gene>
<dbReference type="InterPro" id="IPR012677">
    <property type="entry name" value="Nucleotide-bd_a/b_plait_sf"/>
</dbReference>
<protein>
    <recommendedName>
        <fullName evidence="11">RRM domain-containing protein</fullName>
    </recommendedName>
</protein>
<dbReference type="InterPro" id="IPR000504">
    <property type="entry name" value="RRM_dom"/>
</dbReference>
<dbReference type="InterPro" id="IPR050825">
    <property type="entry name" value="RBM42_RBP45_47-like"/>
</dbReference>
<feature type="domain" description="RRM" evidence="11">
    <location>
        <begin position="207"/>
        <end position="279"/>
    </location>
</feature>
<evidence type="ECO:0000259" key="11">
    <source>
        <dbReference type="PROSITE" id="PS50102"/>
    </source>
</evidence>
<dbReference type="SUPFAM" id="SSF54928">
    <property type="entry name" value="RNA-binding domain, RBD"/>
    <property type="match status" value="3"/>
</dbReference>
<comment type="subunit">
    <text evidence="8">Interacts with the poly(A) tail of mRNA in nucleus.</text>
</comment>
<evidence type="ECO:0000313" key="12">
    <source>
        <dbReference type="EMBL" id="CAK0784061.1"/>
    </source>
</evidence>
<dbReference type="GO" id="GO:0005829">
    <property type="term" value="C:cytosol"/>
    <property type="evidence" value="ECO:0007669"/>
    <property type="project" value="TreeGrafter"/>
</dbReference>
<feature type="region of interest" description="Disordered" evidence="10">
    <location>
        <begin position="357"/>
        <end position="378"/>
    </location>
</feature>
<keyword evidence="3" id="KW-0677">Repeat</keyword>
<evidence type="ECO:0000256" key="1">
    <source>
        <dbReference type="ARBA" id="ARBA00004123"/>
    </source>
</evidence>
<comment type="subcellular location">
    <subcellularLocation>
        <location evidence="2">Cytoplasmic granule</location>
    </subcellularLocation>
    <subcellularLocation>
        <location evidence="1">Nucleus</location>
    </subcellularLocation>
</comment>
<accession>A0AAV1IB14</accession>
<evidence type="ECO:0000313" key="13">
    <source>
        <dbReference type="Proteomes" id="UP001314263"/>
    </source>
</evidence>
<evidence type="ECO:0000256" key="5">
    <source>
        <dbReference type="ARBA" id="ARBA00023242"/>
    </source>
</evidence>
<dbReference type="CDD" id="cd12344">
    <property type="entry name" value="RRM1_SECp43_like"/>
    <property type="match status" value="1"/>
</dbReference>
<dbReference type="GO" id="GO:0003729">
    <property type="term" value="F:mRNA binding"/>
    <property type="evidence" value="ECO:0007669"/>
    <property type="project" value="InterPro"/>
</dbReference>